<reference evidence="4" key="1">
    <citation type="submission" date="2025-08" db="UniProtKB">
        <authorList>
            <consortium name="RefSeq"/>
        </authorList>
    </citation>
    <scope>IDENTIFICATION</scope>
    <source>
        <tissue evidence="4">Total insect</tissue>
    </source>
</reference>
<feature type="compositionally biased region" description="Low complexity" evidence="1">
    <location>
        <begin position="66"/>
        <end position="78"/>
    </location>
</feature>
<evidence type="ECO:0000256" key="1">
    <source>
        <dbReference type="SAM" id="MobiDB-lite"/>
    </source>
</evidence>
<dbReference type="RefSeq" id="XP_034251956.1">
    <property type="nucleotide sequence ID" value="XM_034396065.1"/>
</dbReference>
<dbReference type="GO" id="GO:0051707">
    <property type="term" value="P:response to other organism"/>
    <property type="evidence" value="ECO:0007669"/>
    <property type="project" value="UniProtKB-ARBA"/>
</dbReference>
<keyword evidence="2" id="KW-0732">Signal</keyword>
<evidence type="ECO:0000313" key="4">
    <source>
        <dbReference type="RefSeq" id="XP_034251956.1"/>
    </source>
</evidence>
<dbReference type="Proteomes" id="UP000515158">
    <property type="component" value="Unplaced"/>
</dbReference>
<keyword evidence="3" id="KW-1185">Reference proteome</keyword>
<accession>A0A6P9A616</accession>
<dbReference type="GeneID" id="117651752"/>
<dbReference type="InterPro" id="IPR036574">
    <property type="entry name" value="Scorpion_toxin-like_sf"/>
</dbReference>
<feature type="region of interest" description="Disordered" evidence="1">
    <location>
        <begin position="62"/>
        <end position="100"/>
    </location>
</feature>
<feature type="chain" id="PRO_5028295804" evidence="2">
    <location>
        <begin position="17"/>
        <end position="148"/>
    </location>
</feature>
<dbReference type="KEGG" id="tpal:117651752"/>
<evidence type="ECO:0000256" key="2">
    <source>
        <dbReference type="SAM" id="SignalP"/>
    </source>
</evidence>
<name>A0A6P9A616_THRPL</name>
<gene>
    <name evidence="4" type="primary">LOC117651752</name>
</gene>
<proteinExistence type="predicted"/>
<sequence>MNTVIAVLVLVAAAAAAPPFLDFAKEADDGGPFGVAAGPRLPQQDSDADILDRIFQALKEEGVGQVGQVGQDAVNQDSSQDDDDDENDSFESPPPKGVSCDDHACNKACEVMLGFSGGFCNHYKLCTCVRIPSPRHPAPWAANHGPRL</sequence>
<organism evidence="4">
    <name type="scientific">Thrips palmi</name>
    <name type="common">Melon thrips</name>
    <dbReference type="NCBI Taxonomy" id="161013"/>
    <lineage>
        <taxon>Eukaryota</taxon>
        <taxon>Metazoa</taxon>
        <taxon>Ecdysozoa</taxon>
        <taxon>Arthropoda</taxon>
        <taxon>Hexapoda</taxon>
        <taxon>Insecta</taxon>
        <taxon>Pterygota</taxon>
        <taxon>Neoptera</taxon>
        <taxon>Paraneoptera</taxon>
        <taxon>Thysanoptera</taxon>
        <taxon>Terebrantia</taxon>
        <taxon>Thripoidea</taxon>
        <taxon>Thripidae</taxon>
        <taxon>Thrips</taxon>
    </lineage>
</organism>
<feature type="compositionally biased region" description="Acidic residues" evidence="1">
    <location>
        <begin position="79"/>
        <end position="89"/>
    </location>
</feature>
<evidence type="ECO:0000313" key="3">
    <source>
        <dbReference type="Proteomes" id="UP000515158"/>
    </source>
</evidence>
<dbReference type="SUPFAM" id="SSF57095">
    <property type="entry name" value="Scorpion toxin-like"/>
    <property type="match status" value="1"/>
</dbReference>
<dbReference type="InParanoid" id="A0A6P9A616"/>
<dbReference type="AlphaFoldDB" id="A0A6P9A616"/>
<protein>
    <submittedName>
        <fullName evidence="4">Uncharacterized protein LOC117651752</fullName>
    </submittedName>
</protein>
<feature type="signal peptide" evidence="2">
    <location>
        <begin position="1"/>
        <end position="16"/>
    </location>
</feature>